<reference evidence="8 9" key="1">
    <citation type="submission" date="2018-06" db="EMBL/GenBank/DDBJ databases">
        <title>Combined omics and stable isotope probing to characterize newly discovered Mariana Back-Arc vent microbial communities.</title>
        <authorList>
            <person name="Trembath-Reichert E."/>
            <person name="Huber J.A."/>
        </authorList>
    </citation>
    <scope>NUCLEOTIDE SEQUENCE [LARGE SCALE GENOMIC DNA]</scope>
    <source>
        <strain evidence="8">MAG 63_1</strain>
    </source>
</reference>
<comment type="similarity">
    <text evidence="2">Belongs to the EamA transporter family.</text>
</comment>
<dbReference type="InterPro" id="IPR000620">
    <property type="entry name" value="EamA_dom"/>
</dbReference>
<feature type="transmembrane region" description="Helical" evidence="6">
    <location>
        <begin position="7"/>
        <end position="27"/>
    </location>
</feature>
<evidence type="ECO:0000313" key="9">
    <source>
        <dbReference type="Proteomes" id="UP000286801"/>
    </source>
</evidence>
<evidence type="ECO:0000313" key="8">
    <source>
        <dbReference type="EMBL" id="RTZ80004.1"/>
    </source>
</evidence>
<organism evidence="8 9">
    <name type="scientific">SAR324 cluster bacterium</name>
    <dbReference type="NCBI Taxonomy" id="2024889"/>
    <lineage>
        <taxon>Bacteria</taxon>
        <taxon>Deltaproteobacteria</taxon>
        <taxon>SAR324 cluster</taxon>
    </lineage>
</organism>
<feature type="transmembrane region" description="Helical" evidence="6">
    <location>
        <begin position="239"/>
        <end position="260"/>
    </location>
</feature>
<feature type="transmembrane region" description="Helical" evidence="6">
    <location>
        <begin position="120"/>
        <end position="138"/>
    </location>
</feature>
<dbReference type="PANTHER" id="PTHR32322:SF2">
    <property type="entry name" value="EAMA DOMAIN-CONTAINING PROTEIN"/>
    <property type="match status" value="1"/>
</dbReference>
<feature type="transmembrane region" description="Helical" evidence="6">
    <location>
        <begin position="33"/>
        <end position="53"/>
    </location>
</feature>
<evidence type="ECO:0000256" key="6">
    <source>
        <dbReference type="SAM" id="Phobius"/>
    </source>
</evidence>
<evidence type="ECO:0000256" key="5">
    <source>
        <dbReference type="ARBA" id="ARBA00023136"/>
    </source>
</evidence>
<feature type="transmembrane region" description="Helical" evidence="6">
    <location>
        <begin position="92"/>
        <end position="113"/>
    </location>
</feature>
<dbReference type="AlphaFoldDB" id="A0A432G8F5"/>
<feature type="transmembrane region" description="Helical" evidence="6">
    <location>
        <begin position="210"/>
        <end position="232"/>
    </location>
</feature>
<feature type="transmembrane region" description="Helical" evidence="6">
    <location>
        <begin position="266"/>
        <end position="284"/>
    </location>
</feature>
<protein>
    <submittedName>
        <fullName evidence="8">EamA/RhaT family transporter</fullName>
    </submittedName>
</protein>
<keyword evidence="4 6" id="KW-1133">Transmembrane helix</keyword>
<dbReference type="InterPro" id="IPR037185">
    <property type="entry name" value="EmrE-like"/>
</dbReference>
<feature type="domain" description="EamA" evidence="7">
    <location>
        <begin position="5"/>
        <end position="137"/>
    </location>
</feature>
<comment type="subcellular location">
    <subcellularLocation>
        <location evidence="1">Membrane</location>
        <topology evidence="1">Multi-pass membrane protein</topology>
    </subcellularLocation>
</comment>
<proteinExistence type="inferred from homology"/>
<evidence type="ECO:0000256" key="2">
    <source>
        <dbReference type="ARBA" id="ARBA00007362"/>
    </source>
</evidence>
<feature type="transmembrane region" description="Helical" evidence="6">
    <location>
        <begin position="144"/>
        <end position="165"/>
    </location>
</feature>
<dbReference type="GO" id="GO:0016020">
    <property type="term" value="C:membrane"/>
    <property type="evidence" value="ECO:0007669"/>
    <property type="project" value="UniProtKB-SubCell"/>
</dbReference>
<dbReference type="Proteomes" id="UP000286801">
    <property type="component" value="Unassembled WGS sequence"/>
</dbReference>
<evidence type="ECO:0000256" key="3">
    <source>
        <dbReference type="ARBA" id="ARBA00022692"/>
    </source>
</evidence>
<dbReference type="Pfam" id="PF00892">
    <property type="entry name" value="EamA"/>
    <property type="match status" value="2"/>
</dbReference>
<dbReference type="InterPro" id="IPR050638">
    <property type="entry name" value="AA-Vitamin_Transporters"/>
</dbReference>
<keyword evidence="3 6" id="KW-0812">Transmembrane</keyword>
<dbReference type="EMBL" id="QNZL01000114">
    <property type="protein sequence ID" value="RTZ80004.1"/>
    <property type="molecule type" value="Genomic_DNA"/>
</dbReference>
<gene>
    <name evidence="8" type="ORF">DSY97_04280</name>
</gene>
<name>A0A432G8F5_9DELT</name>
<evidence type="ECO:0000259" key="7">
    <source>
        <dbReference type="Pfam" id="PF00892"/>
    </source>
</evidence>
<sequence>MDLRSIMMGVSFSIIWSSAFTSARILVTAASPLMVLSLRFLISGLLGIALAYMLGQKIQLNRGEWSVVVIIGICQNALYLAFNFIAMQWIEASLAAIIASLLPLIVAVVCWLFLGEKTGFTGILGLVAGFGGVLVIMLDKLSGSSASLGMALCLIGLAGLAAATLYVGRMMSRNKNVLMIVGLQMIVGCIILFPFSLIFENWNIEWSTSFILAFLYTTLVPGLLGTLIWFYLVRRVGPVRAATFHFLNPFFGVLVAALILSEPLSVRDGIGVTIIMAGILLVQMSRRQIENSD</sequence>
<dbReference type="SUPFAM" id="SSF103481">
    <property type="entry name" value="Multidrug resistance efflux transporter EmrE"/>
    <property type="match status" value="2"/>
</dbReference>
<evidence type="ECO:0000256" key="1">
    <source>
        <dbReference type="ARBA" id="ARBA00004141"/>
    </source>
</evidence>
<comment type="caution">
    <text evidence="8">The sequence shown here is derived from an EMBL/GenBank/DDBJ whole genome shotgun (WGS) entry which is preliminary data.</text>
</comment>
<feature type="transmembrane region" description="Helical" evidence="6">
    <location>
        <begin position="177"/>
        <end position="198"/>
    </location>
</feature>
<evidence type="ECO:0000256" key="4">
    <source>
        <dbReference type="ARBA" id="ARBA00022989"/>
    </source>
</evidence>
<feature type="transmembrane region" description="Helical" evidence="6">
    <location>
        <begin position="65"/>
        <end position="86"/>
    </location>
</feature>
<dbReference type="PANTHER" id="PTHR32322">
    <property type="entry name" value="INNER MEMBRANE TRANSPORTER"/>
    <property type="match status" value="1"/>
</dbReference>
<keyword evidence="5 6" id="KW-0472">Membrane</keyword>
<accession>A0A432G8F5</accession>
<feature type="domain" description="EamA" evidence="7">
    <location>
        <begin position="152"/>
        <end position="282"/>
    </location>
</feature>